<accession>A0AAE3EUP7</accession>
<keyword evidence="4" id="KW-0804">Transcription</keyword>
<dbReference type="Gene3D" id="1.10.8.60">
    <property type="match status" value="1"/>
</dbReference>
<feature type="domain" description="Response regulatory" evidence="7">
    <location>
        <begin position="7"/>
        <end position="126"/>
    </location>
</feature>
<dbReference type="Pfam" id="PF00158">
    <property type="entry name" value="Sigma54_activat"/>
    <property type="match status" value="1"/>
</dbReference>
<dbReference type="InterPro" id="IPR002197">
    <property type="entry name" value="HTH_Fis"/>
</dbReference>
<comment type="caution">
    <text evidence="8">The sequence shown here is derived from an EMBL/GenBank/DDBJ whole genome shotgun (WGS) entry which is preliminary data.</text>
</comment>
<dbReference type="PROSITE" id="PS50045">
    <property type="entry name" value="SIGMA54_INTERACT_4"/>
    <property type="match status" value="1"/>
</dbReference>
<dbReference type="PRINTS" id="PR01590">
    <property type="entry name" value="HTHFIS"/>
</dbReference>
<dbReference type="CDD" id="cd00156">
    <property type="entry name" value="REC"/>
    <property type="match status" value="1"/>
</dbReference>
<reference evidence="8" key="1">
    <citation type="submission" date="2023-02" db="EMBL/GenBank/DDBJ databases">
        <title>Genome of Flavobacteriaceae gen. nov. sp. strain F89.</title>
        <authorList>
            <person name="Wang Y."/>
        </authorList>
    </citation>
    <scope>NUCLEOTIDE SEQUENCE</scope>
    <source>
        <strain evidence="8">F89</strain>
    </source>
</reference>
<dbReference type="InterPro" id="IPR058031">
    <property type="entry name" value="AAA_lid_NorR"/>
</dbReference>
<dbReference type="PANTHER" id="PTHR32071">
    <property type="entry name" value="TRANSCRIPTIONAL REGULATORY PROTEIN"/>
    <property type="match status" value="1"/>
</dbReference>
<name>A0AAE3EUP7_9FLAO</name>
<dbReference type="InterPro" id="IPR003593">
    <property type="entry name" value="AAA+_ATPase"/>
</dbReference>
<evidence type="ECO:0000256" key="3">
    <source>
        <dbReference type="ARBA" id="ARBA00023015"/>
    </source>
</evidence>
<evidence type="ECO:0000256" key="4">
    <source>
        <dbReference type="ARBA" id="ARBA00023163"/>
    </source>
</evidence>
<keyword evidence="2" id="KW-0067">ATP-binding</keyword>
<dbReference type="SUPFAM" id="SSF52540">
    <property type="entry name" value="P-loop containing nucleoside triphosphate hydrolases"/>
    <property type="match status" value="1"/>
</dbReference>
<feature type="domain" description="Sigma-54 factor interaction" evidence="6">
    <location>
        <begin position="146"/>
        <end position="375"/>
    </location>
</feature>
<dbReference type="InterPro" id="IPR027417">
    <property type="entry name" value="P-loop_NTPase"/>
</dbReference>
<dbReference type="PROSITE" id="PS50110">
    <property type="entry name" value="RESPONSE_REGULATORY"/>
    <property type="match status" value="1"/>
</dbReference>
<dbReference type="PANTHER" id="PTHR32071:SF113">
    <property type="entry name" value="ALGINATE BIOSYNTHESIS TRANSCRIPTIONAL REGULATORY PROTEIN ALGB"/>
    <property type="match status" value="1"/>
</dbReference>
<evidence type="ECO:0000259" key="7">
    <source>
        <dbReference type="PROSITE" id="PS50110"/>
    </source>
</evidence>
<dbReference type="Pfam" id="PF02954">
    <property type="entry name" value="HTH_8"/>
    <property type="match status" value="1"/>
</dbReference>
<dbReference type="GO" id="GO:0000160">
    <property type="term" value="P:phosphorelay signal transduction system"/>
    <property type="evidence" value="ECO:0007669"/>
    <property type="project" value="InterPro"/>
</dbReference>
<dbReference type="SUPFAM" id="SSF46689">
    <property type="entry name" value="Homeodomain-like"/>
    <property type="match status" value="1"/>
</dbReference>
<dbReference type="InterPro" id="IPR002078">
    <property type="entry name" value="Sigma_54_int"/>
</dbReference>
<evidence type="ECO:0000259" key="6">
    <source>
        <dbReference type="PROSITE" id="PS50045"/>
    </source>
</evidence>
<keyword evidence="9" id="KW-1185">Reference proteome</keyword>
<evidence type="ECO:0000256" key="5">
    <source>
        <dbReference type="PROSITE-ProRule" id="PRU00169"/>
    </source>
</evidence>
<evidence type="ECO:0000256" key="2">
    <source>
        <dbReference type="ARBA" id="ARBA00022840"/>
    </source>
</evidence>
<dbReference type="PROSITE" id="PS00676">
    <property type="entry name" value="SIGMA54_INTERACT_2"/>
    <property type="match status" value="1"/>
</dbReference>
<dbReference type="SMART" id="SM00382">
    <property type="entry name" value="AAA"/>
    <property type="match status" value="1"/>
</dbReference>
<dbReference type="GO" id="GO:0006355">
    <property type="term" value="P:regulation of DNA-templated transcription"/>
    <property type="evidence" value="ECO:0007669"/>
    <property type="project" value="InterPro"/>
</dbReference>
<dbReference type="EMBL" id="JAIRBC010000005">
    <property type="protein sequence ID" value="MCG2460076.1"/>
    <property type="molecule type" value="Genomic_DNA"/>
</dbReference>
<dbReference type="InterPro" id="IPR025943">
    <property type="entry name" value="Sigma_54_int_dom_ATP-bd_2"/>
</dbReference>
<keyword evidence="1" id="KW-0547">Nucleotide-binding</keyword>
<dbReference type="Proteomes" id="UP001200642">
    <property type="component" value="Unassembled WGS sequence"/>
</dbReference>
<gene>
    <name evidence="8" type="ORF">K8352_04910</name>
</gene>
<evidence type="ECO:0000313" key="9">
    <source>
        <dbReference type="Proteomes" id="UP001200642"/>
    </source>
</evidence>
<dbReference type="GO" id="GO:0043565">
    <property type="term" value="F:sequence-specific DNA binding"/>
    <property type="evidence" value="ECO:0007669"/>
    <property type="project" value="InterPro"/>
</dbReference>
<keyword evidence="3" id="KW-0805">Transcription regulation</keyword>
<dbReference type="AlphaFoldDB" id="A0AAE3EUP7"/>
<feature type="modified residue" description="4-aspartylphosphate" evidence="5">
    <location>
        <position position="56"/>
    </location>
</feature>
<dbReference type="SMART" id="SM00448">
    <property type="entry name" value="REC"/>
    <property type="match status" value="1"/>
</dbReference>
<evidence type="ECO:0000313" key="8">
    <source>
        <dbReference type="EMBL" id="MCG2460076.1"/>
    </source>
</evidence>
<keyword evidence="5" id="KW-0597">Phosphoprotein</keyword>
<dbReference type="InterPro" id="IPR011006">
    <property type="entry name" value="CheY-like_superfamily"/>
</dbReference>
<dbReference type="Gene3D" id="3.40.50.300">
    <property type="entry name" value="P-loop containing nucleotide triphosphate hydrolases"/>
    <property type="match status" value="1"/>
</dbReference>
<evidence type="ECO:0000256" key="1">
    <source>
        <dbReference type="ARBA" id="ARBA00022741"/>
    </source>
</evidence>
<dbReference type="InterPro" id="IPR009057">
    <property type="entry name" value="Homeodomain-like_sf"/>
</dbReference>
<organism evidence="8 9">
    <name type="scientific">Cerina litoralis</name>
    <dbReference type="NCBI Taxonomy" id="2874477"/>
    <lineage>
        <taxon>Bacteria</taxon>
        <taxon>Pseudomonadati</taxon>
        <taxon>Bacteroidota</taxon>
        <taxon>Flavobacteriia</taxon>
        <taxon>Flavobacteriales</taxon>
        <taxon>Flavobacteriaceae</taxon>
        <taxon>Cerina</taxon>
    </lineage>
</organism>
<dbReference type="GO" id="GO:0005524">
    <property type="term" value="F:ATP binding"/>
    <property type="evidence" value="ECO:0007669"/>
    <property type="project" value="UniProtKB-KW"/>
</dbReference>
<dbReference type="SUPFAM" id="SSF52172">
    <property type="entry name" value="CheY-like"/>
    <property type="match status" value="1"/>
</dbReference>
<dbReference type="Pfam" id="PF25601">
    <property type="entry name" value="AAA_lid_14"/>
    <property type="match status" value="1"/>
</dbReference>
<dbReference type="RefSeq" id="WP_317901216.1">
    <property type="nucleotide sequence ID" value="NZ_JAIRBC010000005.1"/>
</dbReference>
<dbReference type="Gene3D" id="3.40.50.2300">
    <property type="match status" value="1"/>
</dbReference>
<dbReference type="FunFam" id="3.40.50.300:FF:000006">
    <property type="entry name" value="DNA-binding transcriptional regulator NtrC"/>
    <property type="match status" value="1"/>
</dbReference>
<dbReference type="CDD" id="cd00009">
    <property type="entry name" value="AAA"/>
    <property type="match status" value="1"/>
</dbReference>
<protein>
    <submittedName>
        <fullName evidence="8">Sigma-54 dependent transcriptional regulator</fullName>
    </submittedName>
</protein>
<proteinExistence type="predicted"/>
<dbReference type="Gene3D" id="1.10.10.60">
    <property type="entry name" value="Homeodomain-like"/>
    <property type="match status" value="1"/>
</dbReference>
<dbReference type="InterPro" id="IPR001789">
    <property type="entry name" value="Sig_transdc_resp-reg_receiver"/>
</dbReference>
<sequence length="448" mass="49854">MLPKNAKILVIDDDADVLTAIRLLLKSLVKEVVIERNPNQILSLLSKTAFDVIILDMNFNGLVNTGNEGIYWLRKIKESGSGASVILITAYADIDLAIRSLKEGAADFLIKPWKNEKLVSAIAEVLSKKSGNKANAEITHRGSTDLLGESVAINEVLVKIKKVAPTDANVLILGENGTGKDLIAQAIHENSLRKDRPFVKVDVGSLTPSLFESELFGHKKGAFTDAREDRKGRFESAHGGTLFLDEIGNITLQQQARLLTVLQNRQVTPLGANQPVPIDIRLICATNIGLSTLADEEKFRKDLIYRINTVEIMVPPLRDREGDIRLLARYFVNVYAEKYAKPGFDLDDALLRKLEDHPFPGNVRELQYALERAVIMAENNVLNAEDLIFSPIEKKSANGRKRDLTLDEVEKEAILQVLEKNRGNISKSARELGITRTALYRRLNKYGL</sequence>
<dbReference type="Pfam" id="PF00072">
    <property type="entry name" value="Response_reg"/>
    <property type="match status" value="1"/>
</dbReference>